<dbReference type="AlphaFoldDB" id="A0A6G7PVD9"/>
<dbReference type="InterPro" id="IPR035437">
    <property type="entry name" value="SNase_OB-fold_sf"/>
</dbReference>
<organism evidence="1 2">
    <name type="scientific">Thermosulfuriphilus ammonigenes</name>
    <dbReference type="NCBI Taxonomy" id="1936021"/>
    <lineage>
        <taxon>Bacteria</taxon>
        <taxon>Pseudomonadati</taxon>
        <taxon>Thermodesulfobacteriota</taxon>
        <taxon>Thermodesulfobacteria</taxon>
        <taxon>Thermodesulfobacteriales</taxon>
        <taxon>Thermodesulfobacteriaceae</taxon>
        <taxon>Thermosulfuriphilus</taxon>
    </lineage>
</organism>
<keyword evidence="2" id="KW-1185">Reference proteome</keyword>
<gene>
    <name evidence="1" type="ORF">G4V39_03485</name>
</gene>
<evidence type="ECO:0000313" key="2">
    <source>
        <dbReference type="Proteomes" id="UP000502179"/>
    </source>
</evidence>
<dbReference type="Gene3D" id="2.40.50.90">
    <property type="match status" value="1"/>
</dbReference>
<dbReference type="InterPro" id="IPR016071">
    <property type="entry name" value="Staphylococal_nuclease_OB-fold"/>
</dbReference>
<dbReference type="KEGG" id="tav:G4V39_03485"/>
<dbReference type="Pfam" id="PF00565">
    <property type="entry name" value="SNase"/>
    <property type="match status" value="1"/>
</dbReference>
<dbReference type="SUPFAM" id="SSF50199">
    <property type="entry name" value="Staphylococcal nuclease"/>
    <property type="match status" value="1"/>
</dbReference>
<sequence length="295" mass="34473">MSVQIFWDPKGLELDSLGSKKFLRATDGDTPYVSISIRMLSIDTPEVHYPGNQKPSKHDKKLTQLGEWLKEGKVPIKDSLAEYLYPKLASGKAGSLQEKQGRLAAEYFRKLLEKRLSDPQKKRKRGIFLRTADKPFDRYGRLLAYMAPYYTPEERARMSRKDRATFNLLMVESGWAAPFLIYPSLPRYQDLVLFWEAAKRAFEERDGAWAEPLMLTGYEFRMCVRLYEVMRKLIKGKRLSSQERKGWITRYCADLTTCKIYEPQDYHRVPPYNRLFIWPEDVTEAVGRLNLVSGY</sequence>
<dbReference type="RefSeq" id="WP_166031614.1">
    <property type="nucleotide sequence ID" value="NZ_CP048877.1"/>
</dbReference>
<reference evidence="1 2" key="1">
    <citation type="submission" date="2020-02" db="EMBL/GenBank/DDBJ databases">
        <title>Genome analysis of Thermosulfuriphilus ammonigenes ST65T, an anaerobic thermophilic chemolithoautotrophic bacterium isolated from a deep-sea hydrothermal vent.</title>
        <authorList>
            <person name="Slobodkina G."/>
            <person name="Allioux M."/>
            <person name="Merkel A."/>
            <person name="Alain K."/>
            <person name="Jebbar M."/>
            <person name="Slobodkin A."/>
        </authorList>
    </citation>
    <scope>NUCLEOTIDE SEQUENCE [LARGE SCALE GENOMIC DNA]</scope>
    <source>
        <strain evidence="1 2">ST65</strain>
    </source>
</reference>
<proteinExistence type="predicted"/>
<dbReference type="EMBL" id="CP048877">
    <property type="protein sequence ID" value="QIJ71393.1"/>
    <property type="molecule type" value="Genomic_DNA"/>
</dbReference>
<evidence type="ECO:0000313" key="1">
    <source>
        <dbReference type="EMBL" id="QIJ71393.1"/>
    </source>
</evidence>
<name>A0A6G7PVD9_9BACT</name>
<dbReference type="Proteomes" id="UP000502179">
    <property type="component" value="Chromosome"/>
</dbReference>
<protein>
    <submittedName>
        <fullName evidence="1">Nuclease</fullName>
    </submittedName>
</protein>
<accession>A0A6G7PVD9</accession>